<gene>
    <name evidence="2" type="ORF">KJF94_22245</name>
</gene>
<feature type="transmembrane region" description="Helical" evidence="1">
    <location>
        <begin position="129"/>
        <end position="148"/>
    </location>
</feature>
<feature type="transmembrane region" description="Helical" evidence="1">
    <location>
        <begin position="225"/>
        <end position="243"/>
    </location>
</feature>
<organism evidence="2 3">
    <name type="scientific">Pseudomonas hormoni</name>
    <dbReference type="NCBI Taxonomy" id="3093767"/>
    <lineage>
        <taxon>Bacteria</taxon>
        <taxon>Pseudomonadati</taxon>
        <taxon>Pseudomonadota</taxon>
        <taxon>Gammaproteobacteria</taxon>
        <taxon>Pseudomonadales</taxon>
        <taxon>Pseudomonadaceae</taxon>
        <taxon>Pseudomonas</taxon>
    </lineage>
</organism>
<protein>
    <submittedName>
        <fullName evidence="2">Uncharacterized protein</fullName>
    </submittedName>
</protein>
<feature type="transmembrane region" description="Helical" evidence="1">
    <location>
        <begin position="297"/>
        <end position="315"/>
    </location>
</feature>
<dbReference type="RefSeq" id="WP_214378824.1">
    <property type="nucleotide sequence ID" value="NZ_CP075566.1"/>
</dbReference>
<name>A0ABX8EV00_9PSED</name>
<feature type="transmembrane region" description="Helical" evidence="1">
    <location>
        <begin position="776"/>
        <end position="794"/>
    </location>
</feature>
<sequence length="807" mass="88171">MRVMVFPVAFMANTFAMMVVMIGLSLFGKSALAADFGLIHGATVALFYSFSGNARSLILSESGAIDAPGILRLRLILLLPLGMLAWMLCAGVVDSSWLFVLLLVVRRAAEWLAEIFLSEQELRHQERAAIRFLLTQGCLSLALLLALLNDGPLSTPMTLLWALSPLLGCMSLGLPKRALSSGVPLFSSIRLMLPHFGSTAVIGVSVYVFRLFILLVADKQVAGDLFSAFALGGILGAVFSQALGPTMVRHERRSAGPGRLVKMFNLMLVVMLLAGLVLVAGVWSIPHLLDWTEKDQLFWLAVGCSLMGGVVMVLAQRIRLRILQDEAGGDVFGSDMLSNILLIASIPFLYYGIGVNALALLYLLGALLSWVFYASERHGLLSWRDSGWFTQKNLLLLIALVIFLPVFFQLNGGIFHDPSHSFSHGGVLALLPIPLSVLACYLGMVLLGRYSHARLALLSLFFVFIGMLLTSLLLGLDTSGGGSQKMILLIQYILPMFALVLGQQFGMREGALTLVAKAALFILLTVVPLQLLATLTSGDVLLSPSVYIFSIYQHLQYASLLFVAAFVLALFTLWGRAGFDGWLRALTLLMGGYVILSWSLLAMLLFVLAVFCFVAQQGARERRLASLLVVPLLAVCGALLSFLYMHYVSQAEVPTPLSEATDLSMQALEGRVGYLESWMFYIDGISASWTNALFGHATSPERGLYPSALNYYLDFAYNFGLLGLLPLIALALYSLVLVCRRWRDFWAHSPYMGLALVVIFMLVVDSAFKVGLRQPYSGVIMFFLWGLLLAVISLPRARLSTVSGNVV</sequence>
<dbReference type="Proteomes" id="UP000681155">
    <property type="component" value="Chromosome"/>
</dbReference>
<feature type="transmembrane region" description="Helical" evidence="1">
    <location>
        <begin position="427"/>
        <end position="447"/>
    </location>
</feature>
<feature type="transmembrane region" description="Helical" evidence="1">
    <location>
        <begin position="191"/>
        <end position="213"/>
    </location>
</feature>
<keyword evidence="1" id="KW-0812">Transmembrane</keyword>
<dbReference type="EMBL" id="CP075566">
    <property type="protein sequence ID" value="QVW22558.1"/>
    <property type="molecule type" value="Genomic_DNA"/>
</dbReference>
<reference evidence="2 3" key="1">
    <citation type="submission" date="2021-05" db="EMBL/GenBank/DDBJ databases">
        <title>Complete genome of the cytokinin-producing biocontrol strain Pseudomonas fluorescens G20-18.</title>
        <authorList>
            <person name="Nielsen T.K."/>
            <person name="Mekureyaw M.F."/>
            <person name="Hansen L.H."/>
            <person name="Nicolaisen M.H."/>
            <person name="Roitsch T.G."/>
            <person name="Hennessy R.C."/>
        </authorList>
    </citation>
    <scope>NUCLEOTIDE SEQUENCE [LARGE SCALE GENOMIC DNA]</scope>
    <source>
        <strain evidence="2 3">G20-18</strain>
    </source>
</reference>
<proteinExistence type="predicted"/>
<feature type="transmembrane region" description="Helical" evidence="1">
    <location>
        <begin position="751"/>
        <end position="770"/>
    </location>
</feature>
<accession>A0ABX8EV00</accession>
<feature type="transmembrane region" description="Helical" evidence="1">
    <location>
        <begin position="348"/>
        <end position="374"/>
    </location>
</feature>
<keyword evidence="3" id="KW-1185">Reference proteome</keyword>
<feature type="transmembrane region" description="Helical" evidence="1">
    <location>
        <begin position="715"/>
        <end position="739"/>
    </location>
</feature>
<feature type="transmembrane region" description="Helical" evidence="1">
    <location>
        <begin position="518"/>
        <end position="542"/>
    </location>
</feature>
<evidence type="ECO:0000256" key="1">
    <source>
        <dbReference type="SAM" id="Phobius"/>
    </source>
</evidence>
<feature type="transmembrane region" description="Helical" evidence="1">
    <location>
        <begin position="264"/>
        <end position="285"/>
    </location>
</feature>
<feature type="transmembrane region" description="Helical" evidence="1">
    <location>
        <begin position="595"/>
        <end position="615"/>
    </location>
</feature>
<evidence type="ECO:0000313" key="3">
    <source>
        <dbReference type="Proteomes" id="UP000681155"/>
    </source>
</evidence>
<feature type="transmembrane region" description="Helical" evidence="1">
    <location>
        <begin position="486"/>
        <end position="506"/>
    </location>
</feature>
<feature type="transmembrane region" description="Helical" evidence="1">
    <location>
        <begin position="627"/>
        <end position="647"/>
    </location>
</feature>
<evidence type="ECO:0000313" key="2">
    <source>
        <dbReference type="EMBL" id="QVW22558.1"/>
    </source>
</evidence>
<feature type="transmembrane region" description="Helical" evidence="1">
    <location>
        <begin position="554"/>
        <end position="575"/>
    </location>
</feature>
<feature type="transmembrane region" description="Helical" evidence="1">
    <location>
        <begin position="453"/>
        <end position="474"/>
    </location>
</feature>
<feature type="transmembrane region" description="Helical" evidence="1">
    <location>
        <begin position="5"/>
        <end position="26"/>
    </location>
</feature>
<feature type="transmembrane region" description="Helical" evidence="1">
    <location>
        <begin position="394"/>
        <end position="415"/>
    </location>
</feature>
<keyword evidence="1" id="KW-1133">Transmembrane helix</keyword>
<keyword evidence="1" id="KW-0472">Membrane</keyword>